<sequence>MSCYYPNGDLSTAGDRPCNTSGDGPCCPFGWQCESNGLCYLENAGYYGRYTCTDKTWQSSSCPQFCTYDKTAAGDEAILQCSSGSYCCDTNRPTPGCCDTTTSRFSLAALPILAGGGTAVGSMGSSPTSSQAANTPSTSSIPASNTPASAAQSTSLTRSSNPPSSNTAAKVSSTPTVSVLTQVITESGSPSTLVSSTTGNVAVPASSTGSPAASSSSSKSLGSVIGPAVGVPVAVLALMALAFFLFWRRRRSRRAHSPPRNMQSIAEEPTPMYGEPKPPVEYSPYMGKSELDGSPRVGHPSPNPSTAPPSYRGVAGRPLSELPGSPTAATFRDSRGSELAASTYTGAAETSPRQPDLPVVGEEGYGPAELPGSTNIYQPYRPPGS</sequence>
<gene>
    <name evidence="3" type="ORF">N7G274_002449</name>
</gene>
<comment type="caution">
    <text evidence="3">The sequence shown here is derived from an EMBL/GenBank/DDBJ whole genome shotgun (WGS) entry which is preliminary data.</text>
</comment>
<feature type="compositionally biased region" description="Polar residues" evidence="1">
    <location>
        <begin position="123"/>
        <end position="200"/>
    </location>
</feature>
<keyword evidence="2" id="KW-0812">Transmembrane</keyword>
<protein>
    <submittedName>
        <fullName evidence="3">Uncharacterized protein</fullName>
    </submittedName>
</protein>
<evidence type="ECO:0000313" key="4">
    <source>
        <dbReference type="Proteomes" id="UP001590950"/>
    </source>
</evidence>
<proteinExistence type="predicted"/>
<feature type="compositionally biased region" description="Low complexity" evidence="1">
    <location>
        <begin position="201"/>
        <end position="222"/>
    </location>
</feature>
<dbReference type="Proteomes" id="UP001590950">
    <property type="component" value="Unassembled WGS sequence"/>
</dbReference>
<keyword evidence="2" id="KW-0472">Membrane</keyword>
<feature type="region of interest" description="Disordered" evidence="1">
    <location>
        <begin position="253"/>
        <end position="385"/>
    </location>
</feature>
<evidence type="ECO:0000313" key="3">
    <source>
        <dbReference type="EMBL" id="KAL2044675.1"/>
    </source>
</evidence>
<feature type="transmembrane region" description="Helical" evidence="2">
    <location>
        <begin position="224"/>
        <end position="247"/>
    </location>
</feature>
<evidence type="ECO:0000256" key="2">
    <source>
        <dbReference type="SAM" id="Phobius"/>
    </source>
</evidence>
<reference evidence="3 4" key="1">
    <citation type="submission" date="2024-09" db="EMBL/GenBank/DDBJ databases">
        <title>Rethinking Asexuality: The Enigmatic Case of Functional Sexual Genes in Lepraria (Stereocaulaceae).</title>
        <authorList>
            <person name="Doellman M."/>
            <person name="Sun Y."/>
            <person name="Barcenas-Pena A."/>
            <person name="Lumbsch H.T."/>
            <person name="Grewe F."/>
        </authorList>
    </citation>
    <scope>NUCLEOTIDE SEQUENCE [LARGE SCALE GENOMIC DNA]</scope>
    <source>
        <strain evidence="3 4">Mercado 3170</strain>
    </source>
</reference>
<keyword evidence="4" id="KW-1185">Reference proteome</keyword>
<evidence type="ECO:0000256" key="1">
    <source>
        <dbReference type="SAM" id="MobiDB-lite"/>
    </source>
</evidence>
<name>A0ABR4AFZ6_9LECA</name>
<feature type="region of interest" description="Disordered" evidence="1">
    <location>
        <begin position="119"/>
        <end position="222"/>
    </location>
</feature>
<accession>A0ABR4AFZ6</accession>
<keyword evidence="2" id="KW-1133">Transmembrane helix</keyword>
<organism evidence="3 4">
    <name type="scientific">Stereocaulon virgatum</name>
    <dbReference type="NCBI Taxonomy" id="373712"/>
    <lineage>
        <taxon>Eukaryota</taxon>
        <taxon>Fungi</taxon>
        <taxon>Dikarya</taxon>
        <taxon>Ascomycota</taxon>
        <taxon>Pezizomycotina</taxon>
        <taxon>Lecanoromycetes</taxon>
        <taxon>OSLEUM clade</taxon>
        <taxon>Lecanoromycetidae</taxon>
        <taxon>Lecanorales</taxon>
        <taxon>Lecanorineae</taxon>
        <taxon>Stereocaulaceae</taxon>
        <taxon>Stereocaulon</taxon>
    </lineage>
</organism>
<dbReference type="EMBL" id="JBEFKJ010000008">
    <property type="protein sequence ID" value="KAL2044675.1"/>
    <property type="molecule type" value="Genomic_DNA"/>
</dbReference>